<gene>
    <name evidence="2" type="ORF">OFUS_LOCUS4103</name>
</gene>
<protein>
    <submittedName>
        <fullName evidence="2">Uncharacterized protein</fullName>
    </submittedName>
</protein>
<organism evidence="2 3">
    <name type="scientific">Owenia fusiformis</name>
    <name type="common">Polychaete worm</name>
    <dbReference type="NCBI Taxonomy" id="6347"/>
    <lineage>
        <taxon>Eukaryota</taxon>
        <taxon>Metazoa</taxon>
        <taxon>Spiralia</taxon>
        <taxon>Lophotrochozoa</taxon>
        <taxon>Annelida</taxon>
        <taxon>Polychaeta</taxon>
        <taxon>Sedentaria</taxon>
        <taxon>Canalipalpata</taxon>
        <taxon>Sabellida</taxon>
        <taxon>Oweniida</taxon>
        <taxon>Oweniidae</taxon>
        <taxon>Owenia</taxon>
    </lineage>
</organism>
<feature type="compositionally biased region" description="Basic residues" evidence="1">
    <location>
        <begin position="481"/>
        <end position="497"/>
    </location>
</feature>
<evidence type="ECO:0000313" key="2">
    <source>
        <dbReference type="EMBL" id="CAH1776980.1"/>
    </source>
</evidence>
<feature type="compositionally biased region" description="Basic and acidic residues" evidence="1">
    <location>
        <begin position="523"/>
        <end position="535"/>
    </location>
</feature>
<feature type="compositionally biased region" description="Polar residues" evidence="1">
    <location>
        <begin position="408"/>
        <end position="422"/>
    </location>
</feature>
<feature type="compositionally biased region" description="Polar residues" evidence="1">
    <location>
        <begin position="114"/>
        <end position="129"/>
    </location>
</feature>
<feature type="compositionally biased region" description="Basic and acidic residues" evidence="1">
    <location>
        <begin position="544"/>
        <end position="557"/>
    </location>
</feature>
<feature type="region of interest" description="Disordered" evidence="1">
    <location>
        <begin position="380"/>
        <end position="899"/>
    </location>
</feature>
<feature type="compositionally biased region" description="Polar residues" evidence="1">
    <location>
        <begin position="795"/>
        <end position="814"/>
    </location>
</feature>
<feature type="compositionally biased region" description="Low complexity" evidence="1">
    <location>
        <begin position="815"/>
        <end position="824"/>
    </location>
</feature>
<keyword evidence="3" id="KW-1185">Reference proteome</keyword>
<feature type="compositionally biased region" description="Basic and acidic residues" evidence="1">
    <location>
        <begin position="157"/>
        <end position="174"/>
    </location>
</feature>
<dbReference type="AlphaFoldDB" id="A0A8S4N976"/>
<evidence type="ECO:0000313" key="3">
    <source>
        <dbReference type="Proteomes" id="UP000749559"/>
    </source>
</evidence>
<name>A0A8S4N976_OWEFU</name>
<reference evidence="2" key="1">
    <citation type="submission" date="2022-03" db="EMBL/GenBank/DDBJ databases">
        <authorList>
            <person name="Martin C."/>
        </authorList>
    </citation>
    <scope>NUCLEOTIDE SEQUENCE</scope>
</reference>
<feature type="compositionally biased region" description="Basic and acidic residues" evidence="1">
    <location>
        <begin position="671"/>
        <end position="686"/>
    </location>
</feature>
<feature type="compositionally biased region" description="Acidic residues" evidence="1">
    <location>
        <begin position="178"/>
        <end position="191"/>
    </location>
</feature>
<feature type="compositionally biased region" description="Low complexity" evidence="1">
    <location>
        <begin position="389"/>
        <end position="407"/>
    </location>
</feature>
<evidence type="ECO:0000256" key="1">
    <source>
        <dbReference type="SAM" id="MobiDB-lite"/>
    </source>
</evidence>
<feature type="compositionally biased region" description="Low complexity" evidence="1">
    <location>
        <begin position="700"/>
        <end position="711"/>
    </location>
</feature>
<feature type="compositionally biased region" description="Low complexity" evidence="1">
    <location>
        <begin position="882"/>
        <end position="891"/>
    </location>
</feature>
<dbReference type="EMBL" id="CAIIXF020000002">
    <property type="protein sequence ID" value="CAH1776980.1"/>
    <property type="molecule type" value="Genomic_DNA"/>
</dbReference>
<comment type="caution">
    <text evidence="2">The sequence shown here is derived from an EMBL/GenBank/DDBJ whole genome shotgun (WGS) entry which is preliminary data.</text>
</comment>
<feature type="compositionally biased region" description="Basic and acidic residues" evidence="1">
    <location>
        <begin position="627"/>
        <end position="648"/>
    </location>
</feature>
<dbReference type="OrthoDB" id="6327333at2759"/>
<dbReference type="Proteomes" id="UP000749559">
    <property type="component" value="Unassembled WGS sequence"/>
</dbReference>
<feature type="compositionally biased region" description="Polar residues" evidence="1">
    <location>
        <begin position="613"/>
        <end position="625"/>
    </location>
</feature>
<sequence>MGTSNPMLSKMIQDAILKLCTQNMTFQNSLEIDGIICVSRGETTHDVVIKMHRTIVKPPDSLDARTPRWMDSAKLNAALKDMKFPKIPKPHPTTGSVNHREIMAKLSRDPPPSKQAQEPSKTDATQSTPGGDIKDEKEKPNNKRKSESQTENGTDEPSEKQSKSNDDVEIKEEPIQLELEEDDYDDGDDGADTYGGASWMGGDDSNEDLPPGMTHQTAAFLQSMKSQMIGFGTDYSEYGDLPGCYRVQIPKRYGEVLQLQPRSTPKRYMAYGELPECVRPQTPKQLELFQMTEIPKHLKDQAINMYASKGQYKATRDLINNLFTNQELLYASKGKGGIVTFDELGPRLDLIKAFMAETFGVPYKFVHTVAHQRHREVKRYAKKCSEGQTSATDSSTAETTTGAGNSSFNEGDSMQQNDTSDIAQDETTDEQTNPISSHNDGLDSIKTENEPQDAKMDESGDGPTCSSSPRSAPSEPDVKEKVKKPKGRPGRRNKITPKIRPTEGGNVPPNSRIMERTSTPSKAKSERATDSRSVERATMSPRSRSTESEHMSPRSSERANLSPGARPLEKSNMSPDSGTVDRSNPMNTPPRSVERPNNVSTPPDSMSLDRPSGMNTQHDSQSMERGNTPHDSRSMERSSMQHDSRSMERSSMLSNDPRSMERSSMLPNDPRSMERSSMQHDPRSMERSSMLPNDPRSMERSSMMPRSYESMNMPPNSRPGERENMPLIHRHFEQPGMPPSPRLGDRSNMPPSPRLYDRLNMPPNPRFEGDRHDASPNSRMYERGNMPPIHDRMNMPTNQGIDNTNPPPNSGFNKSPNSEESPNSGLVESPVDSPNPRFTEMVNVPLESNRMENVPMEPPPFANPNQYMDRNQPIGQGPGPGPNQFLPNPNQHMNANQYMDPNQHLDANQYMGQNQYMEGHQYMDSQRYMDPNLR</sequence>
<feature type="compositionally biased region" description="Basic and acidic residues" evidence="1">
    <location>
        <begin position="440"/>
        <end position="458"/>
    </location>
</feature>
<feature type="compositionally biased region" description="Basic and acidic residues" evidence="1">
    <location>
        <begin position="132"/>
        <end position="148"/>
    </location>
</feature>
<feature type="compositionally biased region" description="Polar residues" evidence="1">
    <location>
        <begin position="430"/>
        <end position="439"/>
    </location>
</feature>
<accession>A0A8S4N976</accession>
<feature type="region of interest" description="Disordered" evidence="1">
    <location>
        <begin position="107"/>
        <end position="206"/>
    </location>
</feature>
<feature type="compositionally biased region" description="Polar residues" evidence="1">
    <location>
        <begin position="571"/>
        <end position="604"/>
    </location>
</feature>
<proteinExistence type="predicted"/>